<comment type="caution">
    <text evidence="2">The sequence shown here is derived from an EMBL/GenBank/DDBJ whole genome shotgun (WGS) entry which is preliminary data.</text>
</comment>
<dbReference type="Proteomes" id="UP001194746">
    <property type="component" value="Unassembled WGS sequence"/>
</dbReference>
<dbReference type="EMBL" id="VCAU01000045">
    <property type="protein sequence ID" value="KAF9888603.1"/>
    <property type="molecule type" value="Genomic_DNA"/>
</dbReference>
<feature type="compositionally biased region" description="Basic and acidic residues" evidence="1">
    <location>
        <begin position="318"/>
        <end position="327"/>
    </location>
</feature>
<feature type="compositionally biased region" description="Basic and acidic residues" evidence="1">
    <location>
        <begin position="136"/>
        <end position="147"/>
    </location>
</feature>
<keyword evidence="3" id="KW-1185">Reference proteome</keyword>
<feature type="region of interest" description="Disordered" evidence="1">
    <location>
        <begin position="72"/>
        <end position="189"/>
    </location>
</feature>
<feature type="region of interest" description="Disordered" evidence="1">
    <location>
        <begin position="201"/>
        <end position="342"/>
    </location>
</feature>
<dbReference type="AlphaFoldDB" id="A0AAD4CMQ6"/>
<feature type="compositionally biased region" description="Basic and acidic residues" evidence="1">
    <location>
        <begin position="212"/>
        <end position="222"/>
    </location>
</feature>
<evidence type="ECO:0000313" key="3">
    <source>
        <dbReference type="Proteomes" id="UP001194746"/>
    </source>
</evidence>
<evidence type="ECO:0000313" key="2">
    <source>
        <dbReference type="EMBL" id="KAF9888603.1"/>
    </source>
</evidence>
<reference evidence="2" key="2">
    <citation type="submission" date="2020-02" db="EMBL/GenBank/DDBJ databases">
        <authorList>
            <person name="Gilchrist C.L.M."/>
            <person name="Chooi Y.-H."/>
        </authorList>
    </citation>
    <scope>NUCLEOTIDE SEQUENCE</scope>
    <source>
        <strain evidence="2">MST-FP2251</strain>
    </source>
</reference>
<feature type="compositionally biased region" description="Polar residues" evidence="1">
    <location>
        <begin position="283"/>
        <end position="292"/>
    </location>
</feature>
<gene>
    <name evidence="2" type="ORF">FE257_008535</name>
</gene>
<accession>A0AAD4CMQ6</accession>
<reference evidence="2" key="1">
    <citation type="journal article" date="2019" name="Beilstein J. Org. Chem.">
        <title>Nanangenines: drimane sesquiterpenoids as the dominant metabolite cohort of a novel Australian fungus, Aspergillus nanangensis.</title>
        <authorList>
            <person name="Lacey H.J."/>
            <person name="Gilchrist C.L.M."/>
            <person name="Crombie A."/>
            <person name="Kalaitzis J.A."/>
            <person name="Vuong D."/>
            <person name="Rutledge P.J."/>
            <person name="Turner P."/>
            <person name="Pitt J.I."/>
            <person name="Lacey E."/>
            <person name="Chooi Y.H."/>
            <person name="Piggott A.M."/>
        </authorList>
    </citation>
    <scope>NUCLEOTIDE SEQUENCE</scope>
    <source>
        <strain evidence="2">MST-FP2251</strain>
    </source>
</reference>
<sequence>MAAMADFWASKRLVGLQGLVSHVYLMETPGLFNPTREKHSDYSIDLDLPVMHVADGSAASHVTVNYYRSLSNSSRVTRHHVSTPENASKGPRAIYRGAPLNGDRQDMIPEENEDSSDHRDSSKASKAYNNPSPNHYRSESEESKPDTDTLAQYSDSDNPDRRKYNQRKKSNNHKISSKTHKTYEIPTREVLSSSDEIELIVDTQTPYSDSGNSDRRKYNDRNKSRHYRTSSKERGNRPVSMNKEQMSSFELRKIESDDSDYDNCNIREHSGGYRDSSAKQYMIPSSSYYATSSERKMPARTRRRPGASSKARYFDSNNSDRRKHNESEDTSDEDWASEGNGW</sequence>
<evidence type="ECO:0000256" key="1">
    <source>
        <dbReference type="SAM" id="MobiDB-lite"/>
    </source>
</evidence>
<organism evidence="2 3">
    <name type="scientific">Aspergillus nanangensis</name>
    <dbReference type="NCBI Taxonomy" id="2582783"/>
    <lineage>
        <taxon>Eukaryota</taxon>
        <taxon>Fungi</taxon>
        <taxon>Dikarya</taxon>
        <taxon>Ascomycota</taxon>
        <taxon>Pezizomycotina</taxon>
        <taxon>Eurotiomycetes</taxon>
        <taxon>Eurotiomycetidae</taxon>
        <taxon>Eurotiales</taxon>
        <taxon>Aspergillaceae</taxon>
        <taxon>Aspergillus</taxon>
        <taxon>Aspergillus subgen. Circumdati</taxon>
    </lineage>
</organism>
<protein>
    <submittedName>
        <fullName evidence="2">Uncharacterized protein</fullName>
    </submittedName>
</protein>
<name>A0AAD4CMQ6_ASPNN</name>
<feature type="compositionally biased region" description="Polar residues" evidence="1">
    <location>
        <begin position="202"/>
        <end position="211"/>
    </location>
</feature>
<proteinExistence type="predicted"/>
<feature type="compositionally biased region" description="Basic residues" evidence="1">
    <location>
        <begin position="164"/>
        <end position="180"/>
    </location>
</feature>